<keyword evidence="1" id="KW-0732">Signal</keyword>
<dbReference type="OrthoDB" id="6057767at2759"/>
<dbReference type="RefSeq" id="XP_022344349.1">
    <property type="nucleotide sequence ID" value="XM_022488641.1"/>
</dbReference>
<dbReference type="InterPro" id="IPR013320">
    <property type="entry name" value="ConA-like_dom_sf"/>
</dbReference>
<sequence>MDRWTLIAVLFCGFISYSYGQAVEYNVSRDSNEGCGPDVSLSFRGEVRDTSGYNASVEFISDGTAFFDGSNRLYISKYQNYDYRDKLQISFKFKPVPGPRIEPYTLVSNCEGVDEPSYGIVLNMYSNITTIFLKTYEIENLRFVTFDINPTTWNDVYFRYQNGTLIGRVNNEIKTRPLIGNIRKRPDAMVFAHCKRYGNYRGHLKDIVVYSKCLPPLDKQIDGDLNGLQYSKRGSRITPRPHGGVIILPALPGVA</sequence>
<protein>
    <submittedName>
        <fullName evidence="3">Uncharacterized protein LOC111137253</fullName>
    </submittedName>
</protein>
<name>A0A8B8EWI2_CRAVI</name>
<organism evidence="2 3">
    <name type="scientific">Crassostrea virginica</name>
    <name type="common">Eastern oyster</name>
    <dbReference type="NCBI Taxonomy" id="6565"/>
    <lineage>
        <taxon>Eukaryota</taxon>
        <taxon>Metazoa</taxon>
        <taxon>Spiralia</taxon>
        <taxon>Lophotrochozoa</taxon>
        <taxon>Mollusca</taxon>
        <taxon>Bivalvia</taxon>
        <taxon>Autobranchia</taxon>
        <taxon>Pteriomorphia</taxon>
        <taxon>Ostreida</taxon>
        <taxon>Ostreoidea</taxon>
        <taxon>Ostreidae</taxon>
        <taxon>Crassostrea</taxon>
    </lineage>
</organism>
<accession>A0A8B8EWI2</accession>
<evidence type="ECO:0000313" key="2">
    <source>
        <dbReference type="Proteomes" id="UP000694844"/>
    </source>
</evidence>
<feature type="chain" id="PRO_5034858799" evidence="1">
    <location>
        <begin position="21"/>
        <end position="255"/>
    </location>
</feature>
<feature type="signal peptide" evidence="1">
    <location>
        <begin position="1"/>
        <end position="20"/>
    </location>
</feature>
<proteinExistence type="predicted"/>
<dbReference type="Proteomes" id="UP000694844">
    <property type="component" value="Chromosome 5"/>
</dbReference>
<dbReference type="AlphaFoldDB" id="A0A8B8EWI2"/>
<reference evidence="3" key="1">
    <citation type="submission" date="2025-08" db="UniProtKB">
        <authorList>
            <consortium name="RefSeq"/>
        </authorList>
    </citation>
    <scope>IDENTIFICATION</scope>
    <source>
        <tissue evidence="3">Whole sample</tissue>
    </source>
</reference>
<keyword evidence="2" id="KW-1185">Reference proteome</keyword>
<evidence type="ECO:0000256" key="1">
    <source>
        <dbReference type="SAM" id="SignalP"/>
    </source>
</evidence>
<evidence type="ECO:0000313" key="3">
    <source>
        <dbReference type="RefSeq" id="XP_022344349.1"/>
    </source>
</evidence>
<dbReference type="KEGG" id="cvn:111137253"/>
<dbReference type="SUPFAM" id="SSF49899">
    <property type="entry name" value="Concanavalin A-like lectins/glucanases"/>
    <property type="match status" value="1"/>
</dbReference>
<gene>
    <name evidence="3" type="primary">LOC111137253</name>
</gene>
<dbReference type="GeneID" id="111137253"/>